<dbReference type="InterPro" id="IPR000169">
    <property type="entry name" value="Pept_cys_AS"/>
</dbReference>
<evidence type="ECO:0000256" key="1">
    <source>
        <dbReference type="ARBA" id="ARBA00008455"/>
    </source>
</evidence>
<keyword evidence="6" id="KW-0645">Protease</keyword>
<evidence type="ECO:0000313" key="7">
    <source>
        <dbReference type="Proteomes" id="UP001472866"/>
    </source>
</evidence>
<dbReference type="InterPro" id="IPR025660">
    <property type="entry name" value="Pept_his_AS"/>
</dbReference>
<dbReference type="SMART" id="SM00645">
    <property type="entry name" value="Pept_C1"/>
    <property type="match status" value="1"/>
</dbReference>
<dbReference type="FunFam" id="3.90.70.10:FF:000096">
    <property type="entry name" value="Cathepsin B-like cysteine protease"/>
    <property type="match status" value="1"/>
</dbReference>
<dbReference type="EMBL" id="CP151504">
    <property type="protein sequence ID" value="WZN61822.1"/>
    <property type="molecule type" value="Genomic_DNA"/>
</dbReference>
<dbReference type="InterPro" id="IPR000668">
    <property type="entry name" value="Peptidase_C1A_C"/>
</dbReference>
<evidence type="ECO:0000256" key="2">
    <source>
        <dbReference type="ARBA" id="ARBA00023157"/>
    </source>
</evidence>
<comment type="function">
    <text evidence="3">Thiol protease which is required for parasite excystation and invasion of the proximal small intestine of the human host.</text>
</comment>
<evidence type="ECO:0000259" key="5">
    <source>
        <dbReference type="SMART" id="SM00645"/>
    </source>
</evidence>
<protein>
    <submittedName>
        <fullName evidence="6">Cathepsin B cysteine protease</fullName>
    </submittedName>
</protein>
<feature type="signal peptide" evidence="4">
    <location>
        <begin position="1"/>
        <end position="21"/>
    </location>
</feature>
<dbReference type="PROSITE" id="PS00639">
    <property type="entry name" value="THIOL_PROTEASE_HIS"/>
    <property type="match status" value="1"/>
</dbReference>
<accession>A0AAX4P644</accession>
<keyword evidence="6" id="KW-0378">Hydrolase</keyword>
<dbReference type="InterPro" id="IPR038765">
    <property type="entry name" value="Papain-like_cys_pep_sf"/>
</dbReference>
<dbReference type="CDD" id="cd02620">
    <property type="entry name" value="Peptidase_C1A_CathepsinB"/>
    <property type="match status" value="1"/>
</dbReference>
<gene>
    <name evidence="6" type="ORF">HKI87_04g33570</name>
</gene>
<evidence type="ECO:0000256" key="4">
    <source>
        <dbReference type="SAM" id="SignalP"/>
    </source>
</evidence>
<keyword evidence="4" id="KW-0732">Signal</keyword>
<dbReference type="PROSITE" id="PS00640">
    <property type="entry name" value="THIOL_PROTEASE_ASN"/>
    <property type="match status" value="1"/>
</dbReference>
<dbReference type="GO" id="GO:0006508">
    <property type="term" value="P:proteolysis"/>
    <property type="evidence" value="ECO:0007669"/>
    <property type="project" value="UniProtKB-KW"/>
</dbReference>
<dbReference type="AlphaFoldDB" id="A0AAX4P644"/>
<reference evidence="6 7" key="1">
    <citation type="submission" date="2024-03" db="EMBL/GenBank/DDBJ databases">
        <title>Complete genome sequence of the green alga Chloropicon roscoffensis RCC1871.</title>
        <authorList>
            <person name="Lemieux C."/>
            <person name="Pombert J.-F."/>
            <person name="Otis C."/>
            <person name="Turmel M."/>
        </authorList>
    </citation>
    <scope>NUCLEOTIDE SEQUENCE [LARGE SCALE GENOMIC DNA]</scope>
    <source>
        <strain evidence="6 7">RCC1871</strain>
    </source>
</reference>
<dbReference type="PRINTS" id="PR00705">
    <property type="entry name" value="PAPAIN"/>
</dbReference>
<proteinExistence type="inferred from homology"/>
<dbReference type="Gene3D" id="3.90.70.10">
    <property type="entry name" value="Cysteine proteinases"/>
    <property type="match status" value="1"/>
</dbReference>
<keyword evidence="7" id="KW-1185">Reference proteome</keyword>
<dbReference type="PROSITE" id="PS00139">
    <property type="entry name" value="THIOL_PROTEASE_CYS"/>
    <property type="match status" value="1"/>
</dbReference>
<evidence type="ECO:0000256" key="3">
    <source>
        <dbReference type="ARBA" id="ARBA00060028"/>
    </source>
</evidence>
<name>A0AAX4P644_9CHLO</name>
<sequence length="322" mass="35494">MNALKPITLAVLCALLGVASAARDFGRAEMAVEPHHVNLHNADGRSSWVAGESEFFSGKTLEESKNLMGTVLEDKFLYAQPVRTFDHIDDGDIPDTFDARTQWPNFVHPIRNQERCGSCWAFAASEALSDRFAIASNGSVNVVLSPEDLVSCDSGDMGCNGGILSQAWKYLSETGIVSDKCFPYTAGQGQPAPCPPAGQCAAQGETYKKYKAEDYYRLATVQDIQKAIMTNGPVEAGFEVYKSFMAYKSGVYSREWWQFWDELMGGHAIKIIGWGVQDDVEYWLIANSWGTTWGLDGFFKIKRGVNECQIESTVYAGHADLS</sequence>
<organism evidence="6 7">
    <name type="scientific">Chloropicon roscoffensis</name>
    <dbReference type="NCBI Taxonomy" id="1461544"/>
    <lineage>
        <taxon>Eukaryota</taxon>
        <taxon>Viridiplantae</taxon>
        <taxon>Chlorophyta</taxon>
        <taxon>Chloropicophyceae</taxon>
        <taxon>Chloropicales</taxon>
        <taxon>Chloropicaceae</taxon>
        <taxon>Chloropicon</taxon>
    </lineage>
</organism>
<feature type="domain" description="Peptidase C1A papain C-terminal" evidence="5">
    <location>
        <begin position="93"/>
        <end position="318"/>
    </location>
</feature>
<dbReference type="Pfam" id="PF00112">
    <property type="entry name" value="Peptidase_C1"/>
    <property type="match status" value="1"/>
</dbReference>
<dbReference type="InterPro" id="IPR013128">
    <property type="entry name" value="Peptidase_C1A"/>
</dbReference>
<dbReference type="SUPFAM" id="SSF54001">
    <property type="entry name" value="Cysteine proteinases"/>
    <property type="match status" value="1"/>
</dbReference>
<evidence type="ECO:0000313" key="6">
    <source>
        <dbReference type="EMBL" id="WZN61822.1"/>
    </source>
</evidence>
<dbReference type="GO" id="GO:0008234">
    <property type="term" value="F:cysteine-type peptidase activity"/>
    <property type="evidence" value="ECO:0007669"/>
    <property type="project" value="InterPro"/>
</dbReference>
<feature type="chain" id="PRO_5043791725" evidence="4">
    <location>
        <begin position="22"/>
        <end position="322"/>
    </location>
</feature>
<dbReference type="Proteomes" id="UP001472866">
    <property type="component" value="Chromosome 04"/>
</dbReference>
<dbReference type="PANTHER" id="PTHR12411">
    <property type="entry name" value="CYSTEINE PROTEASE FAMILY C1-RELATED"/>
    <property type="match status" value="1"/>
</dbReference>
<comment type="similarity">
    <text evidence="1">Belongs to the peptidase C1 family.</text>
</comment>
<keyword evidence="2" id="KW-1015">Disulfide bond</keyword>
<dbReference type="InterPro" id="IPR025661">
    <property type="entry name" value="Pept_asp_AS"/>
</dbReference>